<sequence>MTTTAPARQVTQTILHEQDGDVPGNCLQAAVASLLDLDLNVVPHFITHDDWLNRLIVFGQEHGYLVRCEWQPETPTPLGIAIGPSPRGVQHAVVVIDDETAWDPHPSRAGLLSVSLVLEFTPLPEAGGAR</sequence>
<accession>A0ABS2U315</accession>
<dbReference type="RefSeq" id="WP_205363561.1">
    <property type="nucleotide sequence ID" value="NZ_JADKYB010000030.1"/>
</dbReference>
<gene>
    <name evidence="1" type="ORF">ITX44_36560</name>
</gene>
<organism evidence="1 2">
    <name type="scientific">Actinacidiphila acididurans</name>
    <dbReference type="NCBI Taxonomy" id="2784346"/>
    <lineage>
        <taxon>Bacteria</taxon>
        <taxon>Bacillati</taxon>
        <taxon>Actinomycetota</taxon>
        <taxon>Actinomycetes</taxon>
        <taxon>Kitasatosporales</taxon>
        <taxon>Streptomycetaceae</taxon>
        <taxon>Actinacidiphila</taxon>
    </lineage>
</organism>
<comment type="caution">
    <text evidence="1">The sequence shown here is derived from an EMBL/GenBank/DDBJ whole genome shotgun (WGS) entry which is preliminary data.</text>
</comment>
<dbReference type="Proteomes" id="UP000749040">
    <property type="component" value="Unassembled WGS sequence"/>
</dbReference>
<evidence type="ECO:0000313" key="1">
    <source>
        <dbReference type="EMBL" id="MBM9509976.1"/>
    </source>
</evidence>
<name>A0ABS2U315_9ACTN</name>
<evidence type="ECO:0000313" key="2">
    <source>
        <dbReference type="Proteomes" id="UP000749040"/>
    </source>
</evidence>
<protein>
    <submittedName>
        <fullName evidence="1">Uncharacterized protein</fullName>
    </submittedName>
</protein>
<reference evidence="1 2" key="1">
    <citation type="submission" date="2021-01" db="EMBL/GenBank/DDBJ databases">
        <title>Streptomyces acididurans sp. nov., isolated from a peat swamp forest soil.</title>
        <authorList>
            <person name="Chantavorakit T."/>
            <person name="Duangmal K."/>
        </authorList>
    </citation>
    <scope>NUCLEOTIDE SEQUENCE [LARGE SCALE GENOMIC DNA]</scope>
    <source>
        <strain evidence="1 2">KK5PA1</strain>
    </source>
</reference>
<proteinExistence type="predicted"/>
<dbReference type="EMBL" id="JADKYB010000030">
    <property type="protein sequence ID" value="MBM9509976.1"/>
    <property type="molecule type" value="Genomic_DNA"/>
</dbReference>
<keyword evidence="2" id="KW-1185">Reference proteome</keyword>